<dbReference type="PANTHER" id="PTHR12697">
    <property type="entry name" value="PBS LYASE HEAT-LIKE PROTEIN"/>
    <property type="match status" value="1"/>
</dbReference>
<dbReference type="Pfam" id="PF13646">
    <property type="entry name" value="HEAT_2"/>
    <property type="match status" value="1"/>
</dbReference>
<protein>
    <submittedName>
        <fullName evidence="1">HEAT repeat domain-containing protein</fullName>
    </submittedName>
</protein>
<organism evidence="1">
    <name type="scientific">Streptomyces sp. R44</name>
    <dbReference type="NCBI Taxonomy" id="3238633"/>
    <lineage>
        <taxon>Bacteria</taxon>
        <taxon>Bacillati</taxon>
        <taxon>Actinomycetota</taxon>
        <taxon>Actinomycetes</taxon>
        <taxon>Kitasatosporales</taxon>
        <taxon>Streptomycetaceae</taxon>
        <taxon>Streptomyces</taxon>
    </lineage>
</organism>
<dbReference type="Gene3D" id="1.25.10.10">
    <property type="entry name" value="Leucine-rich Repeat Variant"/>
    <property type="match status" value="2"/>
</dbReference>
<dbReference type="SUPFAM" id="SSF48371">
    <property type="entry name" value="ARM repeat"/>
    <property type="match status" value="1"/>
</dbReference>
<dbReference type="AlphaFoldDB" id="A0AB39SMH9"/>
<evidence type="ECO:0000313" key="1">
    <source>
        <dbReference type="EMBL" id="XDQ69342.1"/>
    </source>
</evidence>
<sequence length="456" mass="49389">MDMELLTESLSGSWDSTRSARDALVGQGAAVVGAVLDVLRDEQSPVDWTVSADVLCRIGEPALLPLAHAVASADSPEIERRAGWALARLKVEDPAAYEPLLDHPHPQVRSDALFAFQTRAETAVRFVDRLIPSLGDPEREVRHRAVQAFKAIGTASVPSLRRVRRMPASGPRVRAGALEALAAIAGPEGLDSTDQDAWRRLTAIKLRDEVPDGMHLCGSWYAVPTTDQDAVLEAFDLGSPQPVTLRTGAAAWNQDHHAWDRTHPHAACARVFVSPALHGWTLVFGDASQGTHRVEDADEEGEALPLVVRERCTDLSRRFGSAQWYGMSCGDGWTAWCIAEDGEVVRHYDAEDAEENGDEEPSHPAEAGYLLPHEDGFPEDAFDDVDISDSEAFTTRYNQLKEELKIPDTCYANDIAARLSVDPGALGAHTTTSGRGVLALTACGREHGHPTGALPV</sequence>
<dbReference type="PANTHER" id="PTHR12697:SF5">
    <property type="entry name" value="DEOXYHYPUSINE HYDROXYLASE"/>
    <property type="match status" value="1"/>
</dbReference>
<gene>
    <name evidence="1" type="ORF">AB5J54_01850</name>
</gene>
<accession>A0AB39SMH9</accession>
<dbReference type="RefSeq" id="WP_369142085.1">
    <property type="nucleotide sequence ID" value="NZ_CP163444.1"/>
</dbReference>
<reference evidence="1" key="1">
    <citation type="submission" date="2024-07" db="EMBL/GenBank/DDBJ databases">
        <authorList>
            <person name="Yu S.T."/>
        </authorList>
    </citation>
    <scope>NUCLEOTIDE SEQUENCE</scope>
    <source>
        <strain evidence="1">R44</strain>
    </source>
</reference>
<dbReference type="GO" id="GO:0016491">
    <property type="term" value="F:oxidoreductase activity"/>
    <property type="evidence" value="ECO:0007669"/>
    <property type="project" value="TreeGrafter"/>
</dbReference>
<name>A0AB39SMH9_9ACTN</name>
<dbReference type="InterPro" id="IPR011989">
    <property type="entry name" value="ARM-like"/>
</dbReference>
<dbReference type="InterPro" id="IPR016024">
    <property type="entry name" value="ARM-type_fold"/>
</dbReference>
<dbReference type="EMBL" id="CP163444">
    <property type="protein sequence ID" value="XDQ69342.1"/>
    <property type="molecule type" value="Genomic_DNA"/>
</dbReference>
<proteinExistence type="predicted"/>